<dbReference type="Pfam" id="PF00852">
    <property type="entry name" value="Glyco_transf_10"/>
    <property type="match status" value="1"/>
</dbReference>
<keyword evidence="4 12" id="KW-0328">Glycosyltransferase</keyword>
<evidence type="ECO:0000256" key="5">
    <source>
        <dbReference type="ARBA" id="ARBA00022679"/>
    </source>
</evidence>
<feature type="transmembrane region" description="Helical" evidence="12">
    <location>
        <begin position="28"/>
        <end position="46"/>
    </location>
</feature>
<dbReference type="GO" id="GO:0032580">
    <property type="term" value="C:Golgi cisterna membrane"/>
    <property type="evidence" value="ECO:0007669"/>
    <property type="project" value="UniProtKB-SubCell"/>
</dbReference>
<dbReference type="Proteomes" id="UP000694843">
    <property type="component" value="Unplaced"/>
</dbReference>
<dbReference type="GeneID" id="108676301"/>
<dbReference type="InterPro" id="IPR001503">
    <property type="entry name" value="Glyco_trans_10"/>
</dbReference>
<dbReference type="EC" id="2.4.1.-" evidence="12"/>
<keyword evidence="5 12" id="KW-0808">Transferase</keyword>
<dbReference type="PANTHER" id="PTHR48438">
    <property type="entry name" value="ALPHA-(1,3)-FUCOSYLTRANSFERASE C-RELATED"/>
    <property type="match status" value="1"/>
</dbReference>
<reference evidence="17" key="1">
    <citation type="submission" date="2025-08" db="UniProtKB">
        <authorList>
            <consortium name="RefSeq"/>
        </authorList>
    </citation>
    <scope>IDENTIFICATION</scope>
</reference>
<keyword evidence="11" id="KW-0325">Glycoprotein</keyword>
<protein>
    <recommendedName>
        <fullName evidence="12">Fucosyltransferase</fullName>
        <ecNumber evidence="12">2.4.1.-</ecNumber>
    </recommendedName>
</protein>
<dbReference type="UniPathway" id="UPA00378"/>
<dbReference type="InterPro" id="IPR055270">
    <property type="entry name" value="Glyco_tran_10_C"/>
</dbReference>
<keyword evidence="9 12" id="KW-0333">Golgi apparatus</keyword>
<evidence type="ECO:0000256" key="8">
    <source>
        <dbReference type="ARBA" id="ARBA00022989"/>
    </source>
</evidence>
<proteinExistence type="inferred from homology"/>
<evidence type="ECO:0000256" key="1">
    <source>
        <dbReference type="ARBA" id="ARBA00004447"/>
    </source>
</evidence>
<feature type="region of interest" description="Disordered" evidence="13">
    <location>
        <begin position="76"/>
        <end position="112"/>
    </location>
</feature>
<keyword evidence="8 12" id="KW-1133">Transmembrane helix</keyword>
<evidence type="ECO:0000259" key="14">
    <source>
        <dbReference type="Pfam" id="PF00852"/>
    </source>
</evidence>
<evidence type="ECO:0000256" key="4">
    <source>
        <dbReference type="ARBA" id="ARBA00022676"/>
    </source>
</evidence>
<dbReference type="SUPFAM" id="SSF53756">
    <property type="entry name" value="UDP-Glycosyltransferase/glycogen phosphorylase"/>
    <property type="match status" value="1"/>
</dbReference>
<evidence type="ECO:0000256" key="10">
    <source>
        <dbReference type="ARBA" id="ARBA00023136"/>
    </source>
</evidence>
<keyword evidence="10 12" id="KW-0472">Membrane</keyword>
<feature type="domain" description="Fucosyltransferase C-terminal" evidence="14">
    <location>
        <begin position="648"/>
        <end position="826"/>
    </location>
</feature>
<evidence type="ECO:0000259" key="15">
    <source>
        <dbReference type="Pfam" id="PF17039"/>
    </source>
</evidence>
<comment type="similarity">
    <text evidence="3 12">Belongs to the glycosyltransferase 10 family.</text>
</comment>
<sequence>MSDVSYAKLSDEPITTHQPVRRYMQGGLLLLAVLLSTLLLVVYRLGGSAPWLCTSSGWNITCYEYNGITPSGLQIPSADRGHSSSEHTTLSQVSQVDTSRSASDEVSSSLGNLSSPLLSAESLLKQEGVKLYKFIEALLNNTGKPANNAESHSFFTNHGWESDDYSSEEVTRYENGEQYTSSFTTFEGTSELTDFPFDVTASILTYESSATTTSLASKTTHAVTTAWTPYTTHLQDNYNYYERDGTEPVKFLSQLTTFQWNKYFTRNFEDTTKETQPEYFYDTSHPTESVATGPGTVKISDAKSFSFTSKHTTKAATSITENKLLETTWNGNFEIVTSFSNDSESVINSSLSITKVSEEKGFTSSNSSATTPISLNNEFENTAKFNAGMRDPAIRSEQRRSLHDNTTEDIAAVSDAEVFDNSEAWQSKTSRTQQQNFADDVREREEAFTDKYVNCAGDKTNATLSVAQSCALKLRVAKAARDSLNFTLLNQKQTTAWLVSQHDSPAPRDQQHIKNILYWVEKDPPVYTRGPEFFQENQCPVSNCRVIADRSLVRPDDVHAIVLHSWWLLRSPRPVKLPSKREFVNAKMILQTGEAPIRHPGNFHAFDGLIDYTFGYRRDSDIVKTRGSVVPRSWTPTTGDVTPLPLASSKTKMAAWFVSNCHDAPSGRMKLAMALRRHGVEVDIFGGCGNATCAPAQDARCYEMLHRNYKFYLSFENSLCNHYVTEKFYNILKYDVVPVTYGLGHELTGAPRDAYVDALDFPDIATLAKHLLYLNANATAYNAYFRWKKFYEVQPHYGRRSALCQLCEVAGGAVPPLRQYPNMAAWQQQGQCLDARHDLTIRDFLDDRQ</sequence>
<feature type="compositionally biased region" description="Polar residues" evidence="13">
    <location>
        <begin position="86"/>
        <end position="106"/>
    </location>
</feature>
<evidence type="ECO:0000256" key="3">
    <source>
        <dbReference type="ARBA" id="ARBA00008919"/>
    </source>
</evidence>
<evidence type="ECO:0000256" key="2">
    <source>
        <dbReference type="ARBA" id="ARBA00004922"/>
    </source>
</evidence>
<dbReference type="RefSeq" id="XP_018019851.1">
    <property type="nucleotide sequence ID" value="XM_018164362.2"/>
</dbReference>
<accession>A0A8B7P472</accession>
<keyword evidence="16" id="KW-1185">Reference proteome</keyword>
<dbReference type="KEGG" id="hazt:108676301"/>
<evidence type="ECO:0000313" key="17">
    <source>
        <dbReference type="RefSeq" id="XP_018019851.1"/>
    </source>
</evidence>
<organism evidence="16 17">
    <name type="scientific">Hyalella azteca</name>
    <name type="common">Amphipod</name>
    <dbReference type="NCBI Taxonomy" id="294128"/>
    <lineage>
        <taxon>Eukaryota</taxon>
        <taxon>Metazoa</taxon>
        <taxon>Ecdysozoa</taxon>
        <taxon>Arthropoda</taxon>
        <taxon>Crustacea</taxon>
        <taxon>Multicrustacea</taxon>
        <taxon>Malacostraca</taxon>
        <taxon>Eumalacostraca</taxon>
        <taxon>Peracarida</taxon>
        <taxon>Amphipoda</taxon>
        <taxon>Senticaudata</taxon>
        <taxon>Talitrida</taxon>
        <taxon>Talitroidea</taxon>
        <taxon>Hyalellidae</taxon>
        <taxon>Hyalella</taxon>
    </lineage>
</organism>
<comment type="subcellular location">
    <subcellularLocation>
        <location evidence="1 12">Golgi apparatus</location>
        <location evidence="1 12">Golgi stack membrane</location>
        <topology evidence="1 12">Single-pass type II membrane protein</topology>
    </subcellularLocation>
</comment>
<dbReference type="Pfam" id="PF17039">
    <property type="entry name" value="Glyco_tran_10_N"/>
    <property type="match status" value="1"/>
</dbReference>
<evidence type="ECO:0000256" key="13">
    <source>
        <dbReference type="SAM" id="MobiDB-lite"/>
    </source>
</evidence>
<evidence type="ECO:0000256" key="6">
    <source>
        <dbReference type="ARBA" id="ARBA00022692"/>
    </source>
</evidence>
<name>A0A8B7P472_HYAAZ</name>
<evidence type="ECO:0000256" key="9">
    <source>
        <dbReference type="ARBA" id="ARBA00023034"/>
    </source>
</evidence>
<evidence type="ECO:0000256" key="7">
    <source>
        <dbReference type="ARBA" id="ARBA00022968"/>
    </source>
</evidence>
<gene>
    <name evidence="17" type="primary">LOC108676301</name>
</gene>
<keyword evidence="6 12" id="KW-0812">Transmembrane</keyword>
<keyword evidence="7" id="KW-0735">Signal-anchor</keyword>
<feature type="domain" description="Fucosyltransferase N-terminal" evidence="15">
    <location>
        <begin position="514"/>
        <end position="624"/>
    </location>
</feature>
<dbReference type="OrthoDB" id="427096at2759"/>
<evidence type="ECO:0000256" key="12">
    <source>
        <dbReference type="RuleBase" id="RU003832"/>
    </source>
</evidence>
<dbReference type="GO" id="GO:0008417">
    <property type="term" value="F:fucosyltransferase activity"/>
    <property type="evidence" value="ECO:0007669"/>
    <property type="project" value="InterPro"/>
</dbReference>
<dbReference type="InterPro" id="IPR031481">
    <property type="entry name" value="Glyco_tran_10_N"/>
</dbReference>
<dbReference type="AlphaFoldDB" id="A0A8B7P472"/>
<dbReference type="InterPro" id="IPR038577">
    <property type="entry name" value="GT10-like_C_sf"/>
</dbReference>
<dbReference type="Gene3D" id="3.40.50.11660">
    <property type="entry name" value="Glycosyl transferase family 10, C-terminal domain"/>
    <property type="match status" value="1"/>
</dbReference>
<comment type="pathway">
    <text evidence="2">Protein modification; protein glycosylation.</text>
</comment>
<evidence type="ECO:0000313" key="16">
    <source>
        <dbReference type="Proteomes" id="UP000694843"/>
    </source>
</evidence>
<evidence type="ECO:0000256" key="11">
    <source>
        <dbReference type="ARBA" id="ARBA00023180"/>
    </source>
</evidence>
<dbReference type="PANTHER" id="PTHR48438:SF1">
    <property type="entry name" value="ALPHA-(1,3)-FUCOSYLTRANSFERASE C-RELATED"/>
    <property type="match status" value="1"/>
</dbReference>
<dbReference type="FunFam" id="3.40.50.11660:FF:000004">
    <property type="entry name" value="Glycoprotein 3-alpha-L-fucosyltransferase A"/>
    <property type="match status" value="1"/>
</dbReference>